<evidence type="ECO:0000256" key="3">
    <source>
        <dbReference type="ARBA" id="ARBA00023125"/>
    </source>
</evidence>
<keyword evidence="4" id="KW-0804">Transcription</keyword>
<organism evidence="6 7">
    <name type="scientific">Pigmentiphaga litoralis</name>
    <dbReference type="NCBI Taxonomy" id="516702"/>
    <lineage>
        <taxon>Bacteria</taxon>
        <taxon>Pseudomonadati</taxon>
        <taxon>Pseudomonadota</taxon>
        <taxon>Betaproteobacteria</taxon>
        <taxon>Burkholderiales</taxon>
        <taxon>Alcaligenaceae</taxon>
        <taxon>Pigmentiphaga</taxon>
    </lineage>
</organism>
<keyword evidence="7" id="KW-1185">Reference proteome</keyword>
<evidence type="ECO:0000259" key="5">
    <source>
        <dbReference type="PROSITE" id="PS50931"/>
    </source>
</evidence>
<dbReference type="InterPro" id="IPR036388">
    <property type="entry name" value="WH-like_DNA-bd_sf"/>
</dbReference>
<comment type="similarity">
    <text evidence="1">Belongs to the LysR transcriptional regulatory family.</text>
</comment>
<dbReference type="SUPFAM" id="SSF46785">
    <property type="entry name" value="Winged helix' DNA-binding domain"/>
    <property type="match status" value="1"/>
</dbReference>
<dbReference type="Pfam" id="PF03466">
    <property type="entry name" value="LysR_substrate"/>
    <property type="match status" value="1"/>
</dbReference>
<evidence type="ECO:0000313" key="6">
    <source>
        <dbReference type="EMBL" id="NYE83257.1"/>
    </source>
</evidence>
<evidence type="ECO:0000313" key="7">
    <source>
        <dbReference type="Proteomes" id="UP000542125"/>
    </source>
</evidence>
<dbReference type="InterPro" id="IPR005119">
    <property type="entry name" value="LysR_subst-bd"/>
</dbReference>
<name>A0A7Y9IUF9_9BURK</name>
<dbReference type="GO" id="GO:0003677">
    <property type="term" value="F:DNA binding"/>
    <property type="evidence" value="ECO:0007669"/>
    <property type="project" value="UniProtKB-KW"/>
</dbReference>
<dbReference type="Gene3D" id="1.10.10.10">
    <property type="entry name" value="Winged helix-like DNA-binding domain superfamily/Winged helix DNA-binding domain"/>
    <property type="match status" value="1"/>
</dbReference>
<dbReference type="GO" id="GO:0005829">
    <property type="term" value="C:cytosol"/>
    <property type="evidence" value="ECO:0007669"/>
    <property type="project" value="TreeGrafter"/>
</dbReference>
<reference evidence="6 7" key="1">
    <citation type="submission" date="2020-07" db="EMBL/GenBank/DDBJ databases">
        <title>Genomic Encyclopedia of Type Strains, Phase IV (KMG-V): Genome sequencing to study the core and pangenomes of soil and plant-associated prokaryotes.</title>
        <authorList>
            <person name="Whitman W."/>
        </authorList>
    </citation>
    <scope>NUCLEOTIDE SEQUENCE [LARGE SCALE GENOMIC DNA]</scope>
    <source>
        <strain evidence="6 7">SAS40</strain>
    </source>
</reference>
<evidence type="ECO:0000256" key="2">
    <source>
        <dbReference type="ARBA" id="ARBA00023015"/>
    </source>
</evidence>
<evidence type="ECO:0000256" key="4">
    <source>
        <dbReference type="ARBA" id="ARBA00023163"/>
    </source>
</evidence>
<feature type="domain" description="HTH lysR-type" evidence="5">
    <location>
        <begin position="8"/>
        <end position="65"/>
    </location>
</feature>
<dbReference type="PANTHER" id="PTHR30419">
    <property type="entry name" value="HTH-TYPE TRANSCRIPTIONAL REGULATOR YBHD"/>
    <property type="match status" value="1"/>
</dbReference>
<dbReference type="InterPro" id="IPR050950">
    <property type="entry name" value="HTH-type_LysR_regulators"/>
</dbReference>
<comment type="caution">
    <text evidence="6">The sequence shown here is derived from an EMBL/GenBank/DDBJ whole genome shotgun (WGS) entry which is preliminary data.</text>
</comment>
<dbReference type="PANTHER" id="PTHR30419:SF8">
    <property type="entry name" value="NITROGEN ASSIMILATION TRANSCRIPTIONAL ACTIVATOR-RELATED"/>
    <property type="match status" value="1"/>
</dbReference>
<dbReference type="InterPro" id="IPR000847">
    <property type="entry name" value="LysR_HTH_N"/>
</dbReference>
<accession>A0A7Y9IUF9</accession>
<dbReference type="SUPFAM" id="SSF53850">
    <property type="entry name" value="Periplasmic binding protein-like II"/>
    <property type="match status" value="1"/>
</dbReference>
<protein>
    <submittedName>
        <fullName evidence="6">LysR family carnitine catabolism transcriptional activator</fullName>
    </submittedName>
</protein>
<dbReference type="RefSeq" id="WP_179586770.1">
    <property type="nucleotide sequence ID" value="NZ_JACBYR010000001.1"/>
</dbReference>
<sequence>MPVTRTALTVNELEAFLLLADTCNFRQAADRFHISQPALSRIIQSAERKLGARLFDRSTRHVALTPSGEELLPIARRIVAEFHDSLSDLSEFVAGRKGRITIACLPSAAAALLPRAMLAFERTHPRVTLALVPMSDEYVQERVADGRADFGMSVAPATPGRVAFEPVAQDDFVLICSANDPLASRVRVDWRVLASRPLVASGSSSSIRPLVDRVLAETGLAIAPKYEATNISVVGAMVAAGLGVAPVPRLALCLMDVRGLAVLKLGRPAVHRELGILTRSGRSPSAAASAFLATLRAELGDRVAAPGANISLRGTRPVAD</sequence>
<dbReference type="Gene3D" id="3.40.190.290">
    <property type="match status" value="1"/>
</dbReference>
<dbReference type="PRINTS" id="PR00039">
    <property type="entry name" value="HTHLYSR"/>
</dbReference>
<gene>
    <name evidence="6" type="ORF">FHW18_002528</name>
</gene>
<dbReference type="Proteomes" id="UP000542125">
    <property type="component" value="Unassembled WGS sequence"/>
</dbReference>
<dbReference type="CDD" id="cd08440">
    <property type="entry name" value="PBP2_LTTR_like_4"/>
    <property type="match status" value="1"/>
</dbReference>
<dbReference type="AlphaFoldDB" id="A0A7Y9IUF9"/>
<dbReference type="EMBL" id="JACBYR010000001">
    <property type="protein sequence ID" value="NYE83257.1"/>
    <property type="molecule type" value="Genomic_DNA"/>
</dbReference>
<dbReference type="PROSITE" id="PS50931">
    <property type="entry name" value="HTH_LYSR"/>
    <property type="match status" value="1"/>
</dbReference>
<dbReference type="InterPro" id="IPR036390">
    <property type="entry name" value="WH_DNA-bd_sf"/>
</dbReference>
<evidence type="ECO:0000256" key="1">
    <source>
        <dbReference type="ARBA" id="ARBA00009437"/>
    </source>
</evidence>
<dbReference type="Pfam" id="PF00126">
    <property type="entry name" value="HTH_1"/>
    <property type="match status" value="1"/>
</dbReference>
<proteinExistence type="inferred from homology"/>
<keyword evidence="2" id="KW-0805">Transcription regulation</keyword>
<dbReference type="FunFam" id="1.10.10.10:FF:000001">
    <property type="entry name" value="LysR family transcriptional regulator"/>
    <property type="match status" value="1"/>
</dbReference>
<dbReference type="GO" id="GO:0003700">
    <property type="term" value="F:DNA-binding transcription factor activity"/>
    <property type="evidence" value="ECO:0007669"/>
    <property type="project" value="InterPro"/>
</dbReference>
<keyword evidence="3" id="KW-0238">DNA-binding</keyword>